<dbReference type="AlphaFoldDB" id="A0A5C3LQG0"/>
<evidence type="ECO:0000313" key="1">
    <source>
        <dbReference type="EMBL" id="TFK34548.1"/>
    </source>
</evidence>
<evidence type="ECO:0000313" key="2">
    <source>
        <dbReference type="Proteomes" id="UP000308652"/>
    </source>
</evidence>
<name>A0A5C3LQG0_9AGAR</name>
<dbReference type="EMBL" id="ML213630">
    <property type="protein sequence ID" value="TFK34548.1"/>
    <property type="molecule type" value="Genomic_DNA"/>
</dbReference>
<reference evidence="1 2" key="1">
    <citation type="journal article" date="2019" name="Nat. Ecol. Evol.">
        <title>Megaphylogeny resolves global patterns of mushroom evolution.</title>
        <authorList>
            <person name="Varga T."/>
            <person name="Krizsan K."/>
            <person name="Foldi C."/>
            <person name="Dima B."/>
            <person name="Sanchez-Garcia M."/>
            <person name="Sanchez-Ramirez S."/>
            <person name="Szollosi G.J."/>
            <person name="Szarkandi J.G."/>
            <person name="Papp V."/>
            <person name="Albert L."/>
            <person name="Andreopoulos W."/>
            <person name="Angelini C."/>
            <person name="Antonin V."/>
            <person name="Barry K.W."/>
            <person name="Bougher N.L."/>
            <person name="Buchanan P."/>
            <person name="Buyck B."/>
            <person name="Bense V."/>
            <person name="Catcheside P."/>
            <person name="Chovatia M."/>
            <person name="Cooper J."/>
            <person name="Damon W."/>
            <person name="Desjardin D."/>
            <person name="Finy P."/>
            <person name="Geml J."/>
            <person name="Haridas S."/>
            <person name="Hughes K."/>
            <person name="Justo A."/>
            <person name="Karasinski D."/>
            <person name="Kautmanova I."/>
            <person name="Kiss B."/>
            <person name="Kocsube S."/>
            <person name="Kotiranta H."/>
            <person name="LaButti K.M."/>
            <person name="Lechner B.E."/>
            <person name="Liimatainen K."/>
            <person name="Lipzen A."/>
            <person name="Lukacs Z."/>
            <person name="Mihaltcheva S."/>
            <person name="Morgado L.N."/>
            <person name="Niskanen T."/>
            <person name="Noordeloos M.E."/>
            <person name="Ohm R.A."/>
            <person name="Ortiz-Santana B."/>
            <person name="Ovrebo C."/>
            <person name="Racz N."/>
            <person name="Riley R."/>
            <person name="Savchenko A."/>
            <person name="Shiryaev A."/>
            <person name="Soop K."/>
            <person name="Spirin V."/>
            <person name="Szebenyi C."/>
            <person name="Tomsovsky M."/>
            <person name="Tulloss R.E."/>
            <person name="Uehling J."/>
            <person name="Grigoriev I.V."/>
            <person name="Vagvolgyi C."/>
            <person name="Papp T."/>
            <person name="Martin F.M."/>
            <person name="Miettinen O."/>
            <person name="Hibbett D.S."/>
            <person name="Nagy L.G."/>
        </authorList>
    </citation>
    <scope>NUCLEOTIDE SEQUENCE [LARGE SCALE GENOMIC DNA]</scope>
    <source>
        <strain evidence="1 2">CBS 166.37</strain>
    </source>
</reference>
<proteinExistence type="predicted"/>
<sequence length="79" mass="8506">MTSITRRFSSVPYHCQVKPSIDIDHFQRTPVPLQQSVHSSSSKLVAVPSDCLSIGSCVVLRLAPGATGASIYMPARCAF</sequence>
<dbReference type="Proteomes" id="UP000308652">
    <property type="component" value="Unassembled WGS sequence"/>
</dbReference>
<keyword evidence="2" id="KW-1185">Reference proteome</keyword>
<accession>A0A5C3LQG0</accession>
<protein>
    <submittedName>
        <fullName evidence="1">Uncharacterized protein</fullName>
    </submittedName>
</protein>
<organism evidence="1 2">
    <name type="scientific">Crucibulum laeve</name>
    <dbReference type="NCBI Taxonomy" id="68775"/>
    <lineage>
        <taxon>Eukaryota</taxon>
        <taxon>Fungi</taxon>
        <taxon>Dikarya</taxon>
        <taxon>Basidiomycota</taxon>
        <taxon>Agaricomycotina</taxon>
        <taxon>Agaricomycetes</taxon>
        <taxon>Agaricomycetidae</taxon>
        <taxon>Agaricales</taxon>
        <taxon>Agaricineae</taxon>
        <taxon>Nidulariaceae</taxon>
        <taxon>Crucibulum</taxon>
    </lineage>
</organism>
<gene>
    <name evidence="1" type="ORF">BDQ12DRAFT_689472</name>
</gene>